<protein>
    <submittedName>
        <fullName evidence="1">Uncharacterized protein</fullName>
    </submittedName>
</protein>
<keyword evidence="2" id="KW-1185">Reference proteome</keyword>
<accession>A0A316DWP0</accession>
<name>A0A316DWP0_9BACL</name>
<dbReference type="Proteomes" id="UP000245634">
    <property type="component" value="Unassembled WGS sequence"/>
</dbReference>
<dbReference type="AlphaFoldDB" id="A0A316DWP0"/>
<dbReference type="OrthoDB" id="2988063at2"/>
<proteinExistence type="predicted"/>
<reference evidence="1 2" key="1">
    <citation type="submission" date="2018-05" db="EMBL/GenBank/DDBJ databases">
        <title>Genomic Encyclopedia of Type Strains, Phase IV (KMG-IV): sequencing the most valuable type-strain genomes for metagenomic binning, comparative biology and taxonomic classification.</title>
        <authorList>
            <person name="Goeker M."/>
        </authorList>
    </citation>
    <scope>NUCLEOTIDE SEQUENCE [LARGE SCALE GENOMIC DNA]</scope>
    <source>
        <strain evidence="1 2">DSM 18773</strain>
    </source>
</reference>
<organism evidence="1 2">
    <name type="scientific">Tumebacillus permanentifrigoris</name>
    <dbReference type="NCBI Taxonomy" id="378543"/>
    <lineage>
        <taxon>Bacteria</taxon>
        <taxon>Bacillati</taxon>
        <taxon>Bacillota</taxon>
        <taxon>Bacilli</taxon>
        <taxon>Bacillales</taxon>
        <taxon>Alicyclobacillaceae</taxon>
        <taxon>Tumebacillus</taxon>
    </lineage>
</organism>
<evidence type="ECO:0000313" key="1">
    <source>
        <dbReference type="EMBL" id="PWK14254.1"/>
    </source>
</evidence>
<dbReference type="RefSeq" id="WP_109687610.1">
    <property type="nucleotide sequence ID" value="NZ_QGGL01000005.1"/>
</dbReference>
<gene>
    <name evidence="1" type="ORF">C7459_1057</name>
</gene>
<sequence>MGKLELWNDFCHKHNVLESGVPLFDTVGQQVMTLPFGSDQRKVLKRNPLMEALVIQEVNKVLQDYDEGTGHLDGLIYMMYWVQEGAVVPLYIGKSEKIGRGGGNLSINIKAIEKNPNFCRWGYKYSYHLGNLSAVVCSGHDESKQIRNYGKWANALFESFPAERPVLKKQTYFWMSAWSHEWTGVWKEFGATSLTFLEYLLIGLASDVFGDVVLNNEGVNRK</sequence>
<evidence type="ECO:0000313" key="2">
    <source>
        <dbReference type="Proteomes" id="UP000245634"/>
    </source>
</evidence>
<comment type="caution">
    <text evidence="1">The sequence shown here is derived from an EMBL/GenBank/DDBJ whole genome shotgun (WGS) entry which is preliminary data.</text>
</comment>
<dbReference type="EMBL" id="QGGL01000005">
    <property type="protein sequence ID" value="PWK14254.1"/>
    <property type="molecule type" value="Genomic_DNA"/>
</dbReference>